<dbReference type="EMBL" id="JADQBC010000112">
    <property type="protein sequence ID" value="MBR8829153.1"/>
    <property type="molecule type" value="Genomic_DNA"/>
</dbReference>
<evidence type="ECO:0000313" key="3">
    <source>
        <dbReference type="Proteomes" id="UP000767446"/>
    </source>
</evidence>
<sequence>MKGIYIVANDRVSEEAIALLNSIKKFDQETPIVLIPYDEKYQAIAKLLNNSYGVKLFHNLDFLQSLTPKIDHIFGQNFFARPHQFRKQACWFGEFNEFLYLDTDIVVFEKIINNLNYLQDYDFICCDYQYKSGLTNVFTSKIMADGIFTEQEIKDIFNGGFWGGKKGLITETELWETFRECAQHPEYFDFAQKTSDQPIINYLILKRIKRRLNLVQKPHKGPGNWAGSPHFQRQGNILIDPKTNQPLQYLHWAGMKIKPGCPYWDIWKYYRYLKD</sequence>
<dbReference type="GO" id="GO:0016757">
    <property type="term" value="F:glycosyltransferase activity"/>
    <property type="evidence" value="ECO:0007669"/>
    <property type="project" value="InterPro"/>
</dbReference>
<gene>
    <name evidence="2" type="ORF">DSM107014_14860</name>
</gene>
<dbReference type="Gene3D" id="3.90.550.10">
    <property type="entry name" value="Spore Coat Polysaccharide Biosynthesis Protein SpsA, Chain A"/>
    <property type="match status" value="1"/>
</dbReference>
<reference evidence="2" key="1">
    <citation type="submission" date="2021-02" db="EMBL/GenBank/DDBJ databases">
        <title>Metagenome analyses of Stigonema ocellatum DSM 106950, Chlorogloea purpurea SAG 13.99 and Gomphosphaeria aponina DSM 107014.</title>
        <authorList>
            <person name="Marter P."/>
            <person name="Huang S."/>
        </authorList>
    </citation>
    <scope>NUCLEOTIDE SEQUENCE</scope>
    <source>
        <strain evidence="2">JP213</strain>
    </source>
</reference>
<protein>
    <submittedName>
        <fullName evidence="2">Methionine synthase</fullName>
    </submittedName>
</protein>
<dbReference type="SUPFAM" id="SSF53448">
    <property type="entry name" value="Nucleotide-diphospho-sugar transferases"/>
    <property type="match status" value="1"/>
</dbReference>
<keyword evidence="1" id="KW-0808">Transferase</keyword>
<evidence type="ECO:0000256" key="1">
    <source>
        <dbReference type="ARBA" id="ARBA00022679"/>
    </source>
</evidence>
<proteinExistence type="predicted"/>
<dbReference type="InterPro" id="IPR022751">
    <property type="entry name" value="Alpha_mannosyltransferase"/>
</dbReference>
<name>A0A941JQK6_9CHRO</name>
<dbReference type="InterPro" id="IPR029044">
    <property type="entry name" value="Nucleotide-diphossugar_trans"/>
</dbReference>
<dbReference type="Pfam" id="PF11051">
    <property type="entry name" value="Mannosyl_trans3"/>
    <property type="match status" value="1"/>
</dbReference>
<dbReference type="AlphaFoldDB" id="A0A941JQK6"/>
<accession>A0A941JQK6</accession>
<dbReference type="Proteomes" id="UP000767446">
    <property type="component" value="Unassembled WGS sequence"/>
</dbReference>
<dbReference type="InterPro" id="IPR054619">
    <property type="entry name" value="Npun_R2821-like"/>
</dbReference>
<dbReference type="NCBIfam" id="NF045582">
    <property type="entry name" value="Npun_R2823_gen"/>
    <property type="match status" value="1"/>
</dbReference>
<organism evidence="2 3">
    <name type="scientific">Gomphosphaeria aponina SAG 52.96 = DSM 107014</name>
    <dbReference type="NCBI Taxonomy" id="1521640"/>
    <lineage>
        <taxon>Bacteria</taxon>
        <taxon>Bacillati</taxon>
        <taxon>Cyanobacteriota</taxon>
        <taxon>Cyanophyceae</taxon>
        <taxon>Oscillatoriophycideae</taxon>
        <taxon>Chroococcales</taxon>
        <taxon>Gomphosphaeriaceae</taxon>
        <taxon>Gomphosphaeria</taxon>
    </lineage>
</organism>
<comment type="caution">
    <text evidence="2">The sequence shown here is derived from an EMBL/GenBank/DDBJ whole genome shotgun (WGS) entry which is preliminary data.</text>
</comment>
<evidence type="ECO:0000313" key="2">
    <source>
        <dbReference type="EMBL" id="MBR8829153.1"/>
    </source>
</evidence>